<dbReference type="InterPro" id="IPR048254">
    <property type="entry name" value="CDP_ALCOHOL_P_TRANSF_CS"/>
</dbReference>
<evidence type="ECO:0000256" key="3">
    <source>
        <dbReference type="SAM" id="Phobius"/>
    </source>
</evidence>
<feature type="transmembrane region" description="Helical" evidence="3">
    <location>
        <begin position="38"/>
        <end position="60"/>
    </location>
</feature>
<proteinExistence type="inferred from homology"/>
<evidence type="ECO:0000313" key="4">
    <source>
        <dbReference type="EMBL" id="MRH78840.1"/>
    </source>
</evidence>
<dbReference type="Proteomes" id="UP000433788">
    <property type="component" value="Unassembled WGS sequence"/>
</dbReference>
<dbReference type="EMBL" id="WJPP01000004">
    <property type="protein sequence ID" value="MRH78840.1"/>
    <property type="molecule type" value="Genomic_DNA"/>
</dbReference>
<evidence type="ECO:0000256" key="1">
    <source>
        <dbReference type="ARBA" id="ARBA00022679"/>
    </source>
</evidence>
<keyword evidence="3" id="KW-0812">Transmembrane</keyword>
<protein>
    <submittedName>
        <fullName evidence="4">CDP-alcohol phosphatidyltransferase family protein</fullName>
    </submittedName>
</protein>
<dbReference type="PROSITE" id="PS00379">
    <property type="entry name" value="CDP_ALCOHOL_P_TRANSF"/>
    <property type="match status" value="1"/>
</dbReference>
<dbReference type="InterPro" id="IPR043130">
    <property type="entry name" value="CDP-OH_PTrfase_TM_dom"/>
</dbReference>
<dbReference type="GO" id="GO:0016020">
    <property type="term" value="C:membrane"/>
    <property type="evidence" value="ECO:0007669"/>
    <property type="project" value="InterPro"/>
</dbReference>
<keyword evidence="3" id="KW-0472">Membrane</keyword>
<dbReference type="Pfam" id="PF01066">
    <property type="entry name" value="CDP-OH_P_transf"/>
    <property type="match status" value="1"/>
</dbReference>
<feature type="transmembrane region" description="Helical" evidence="3">
    <location>
        <begin position="72"/>
        <end position="91"/>
    </location>
</feature>
<keyword evidence="5" id="KW-1185">Reference proteome</keyword>
<dbReference type="Gene3D" id="1.20.120.1760">
    <property type="match status" value="1"/>
</dbReference>
<sequence>MRAAGRFDRWLGILPDLLFMGIVVMAAGAWLAQAGSEGSIRVLPLTLLGWVVFVAVIGGTSEVRAFTPADRVTLGRVMLLILLSALLLGASPSQVDSGLVFALAMVVALLDALDGAIARRLKCERPFGARFDMEVDAAMLMIFSLWLFALDRAGIWVLLIGLWRYVFVLISQFRPALRAPLPFSQRRRVICGIQGVGLALCLAPGMPATASAPVAAGLLLLLSYSFMVDMLRR</sequence>
<dbReference type="AlphaFoldDB" id="A0A6N7QTC6"/>
<keyword evidence="1 2" id="KW-0808">Transferase</keyword>
<comment type="caution">
    <text evidence="4">The sequence shown here is derived from an EMBL/GenBank/DDBJ whole genome shotgun (WGS) entry which is preliminary data.</text>
</comment>
<feature type="transmembrane region" description="Helical" evidence="3">
    <location>
        <begin position="212"/>
        <end position="231"/>
    </location>
</feature>
<dbReference type="GO" id="GO:0016780">
    <property type="term" value="F:phosphotransferase activity, for other substituted phosphate groups"/>
    <property type="evidence" value="ECO:0007669"/>
    <property type="project" value="InterPro"/>
</dbReference>
<organism evidence="4 5">
    <name type="scientific">Spiribacter salilacus</name>
    <dbReference type="NCBI Taxonomy" id="2664894"/>
    <lineage>
        <taxon>Bacteria</taxon>
        <taxon>Pseudomonadati</taxon>
        <taxon>Pseudomonadota</taxon>
        <taxon>Gammaproteobacteria</taxon>
        <taxon>Chromatiales</taxon>
        <taxon>Ectothiorhodospiraceae</taxon>
        <taxon>Spiribacter</taxon>
    </lineage>
</organism>
<feature type="transmembrane region" description="Helical" evidence="3">
    <location>
        <begin position="97"/>
        <end position="117"/>
    </location>
</feature>
<dbReference type="GO" id="GO:0008654">
    <property type="term" value="P:phospholipid biosynthetic process"/>
    <property type="evidence" value="ECO:0007669"/>
    <property type="project" value="InterPro"/>
</dbReference>
<dbReference type="InterPro" id="IPR000462">
    <property type="entry name" value="CDP-OH_P_trans"/>
</dbReference>
<dbReference type="RefSeq" id="WP_153719862.1">
    <property type="nucleotide sequence ID" value="NZ_WJPP01000004.1"/>
</dbReference>
<keyword evidence="3" id="KW-1133">Transmembrane helix</keyword>
<gene>
    <name evidence="4" type="ORF">GH984_08980</name>
</gene>
<accession>A0A6N7QTC6</accession>
<name>A0A6N7QTC6_9GAMM</name>
<comment type="similarity">
    <text evidence="2">Belongs to the CDP-alcohol phosphatidyltransferase class-I family.</text>
</comment>
<evidence type="ECO:0000256" key="2">
    <source>
        <dbReference type="RuleBase" id="RU003750"/>
    </source>
</evidence>
<feature type="transmembrane region" description="Helical" evidence="3">
    <location>
        <begin position="12"/>
        <end position="32"/>
    </location>
</feature>
<evidence type="ECO:0000313" key="5">
    <source>
        <dbReference type="Proteomes" id="UP000433788"/>
    </source>
</evidence>
<reference evidence="4 5" key="1">
    <citation type="submission" date="2019-11" db="EMBL/GenBank/DDBJ databases">
        <authorList>
            <person name="Zhang X.Y."/>
        </authorList>
    </citation>
    <scope>NUCLEOTIDE SEQUENCE [LARGE SCALE GENOMIC DNA]</scope>
    <source>
        <strain evidence="4 5">C176</strain>
    </source>
</reference>